<dbReference type="AlphaFoldDB" id="A0A285TRY2"/>
<gene>
    <name evidence="1" type="ORF">SAMN05428964_105120</name>
</gene>
<dbReference type="Pfam" id="PF08843">
    <property type="entry name" value="AbiEii"/>
    <property type="match status" value="1"/>
</dbReference>
<reference evidence="1 2" key="1">
    <citation type="submission" date="2017-08" db="EMBL/GenBank/DDBJ databases">
        <authorList>
            <person name="de Groot N.N."/>
        </authorList>
    </citation>
    <scope>NUCLEOTIDE SEQUENCE [LARGE SCALE GENOMIC DNA]</scope>
    <source>
        <strain evidence="1 2">USBA 78</strain>
    </source>
</reference>
<dbReference type="RefSeq" id="WP_142994545.1">
    <property type="nucleotide sequence ID" value="NZ_OBMM01000005.1"/>
</dbReference>
<protein>
    <submittedName>
        <fullName evidence="1">Nucleotidyl transferase AbiEii toxin, Type IV TA system</fullName>
    </submittedName>
</protein>
<dbReference type="GO" id="GO:0016740">
    <property type="term" value="F:transferase activity"/>
    <property type="evidence" value="ECO:0007669"/>
    <property type="project" value="UniProtKB-KW"/>
</dbReference>
<keyword evidence="1" id="KW-0808">Transferase</keyword>
<organism evidence="1 2">
    <name type="scientific">Thalassospira xiamenensis</name>
    <dbReference type="NCBI Taxonomy" id="220697"/>
    <lineage>
        <taxon>Bacteria</taxon>
        <taxon>Pseudomonadati</taxon>
        <taxon>Pseudomonadota</taxon>
        <taxon>Alphaproteobacteria</taxon>
        <taxon>Rhodospirillales</taxon>
        <taxon>Thalassospiraceae</taxon>
        <taxon>Thalassospira</taxon>
    </lineage>
</organism>
<sequence length="365" mass="40606">MANVSERTWVWLRDEAKASGLDTQALATAYVIERFMERLMRANHDGAVVVKGGQSLGIVLGNEMRPTKDLDLNIKDVRATTPEERRDIIFGVINRACLDTIDDGVFYDADRILLDERNHQGDGGYRFTIPSKIHSCKVVFVIDAGVNNEMSFPPPCVRVGGILAQRKIPPAAADVLVYPIENTIAEKLAAKIEDGDVSIRHKDFFDLWLLFETAKRVGDLKLLNAGIDPDTPMPANGDIADRVRSVRGSLVNGTLLSLPEIGLDEEFMQRTAMAIVRTFEHRRTPLPGSISEQLREDFATNKRQSAQWVNWVKNNVTRLRHVPPGVFDGQSQRSLAVLIDALAPTLDGIQERIMTEAPSLSTMRP</sequence>
<accession>A0A285TRY2</accession>
<dbReference type="EMBL" id="OBMM01000005">
    <property type="protein sequence ID" value="SOC26461.1"/>
    <property type="molecule type" value="Genomic_DNA"/>
</dbReference>
<evidence type="ECO:0000313" key="2">
    <source>
        <dbReference type="Proteomes" id="UP000219068"/>
    </source>
</evidence>
<name>A0A285TRY2_9PROT</name>
<proteinExistence type="predicted"/>
<dbReference type="Proteomes" id="UP000219068">
    <property type="component" value="Unassembled WGS sequence"/>
</dbReference>
<dbReference type="InterPro" id="IPR014942">
    <property type="entry name" value="AbiEii"/>
</dbReference>
<evidence type="ECO:0000313" key="1">
    <source>
        <dbReference type="EMBL" id="SOC26461.1"/>
    </source>
</evidence>